<evidence type="ECO:0000313" key="10">
    <source>
        <dbReference type="Proteomes" id="UP000192342"/>
    </source>
</evidence>
<dbReference type="AlphaFoldDB" id="A0A1Y1S9Z0"/>
<feature type="binding site" evidence="7">
    <location>
        <position position="220"/>
    </location>
    <ligand>
        <name>Mg(2+)</name>
        <dbReference type="ChEBI" id="CHEBI:18420"/>
    </ligand>
</feature>
<evidence type="ECO:0000256" key="5">
    <source>
        <dbReference type="ARBA" id="ARBA00022989"/>
    </source>
</evidence>
<dbReference type="CDD" id="cd06853">
    <property type="entry name" value="GT_WecA_like"/>
    <property type="match status" value="1"/>
</dbReference>
<feature type="transmembrane region" description="Helical" evidence="8">
    <location>
        <begin position="223"/>
        <end position="241"/>
    </location>
</feature>
<dbReference type="GO" id="GO:0016780">
    <property type="term" value="F:phosphotransferase activity, for other substituted phosphate groups"/>
    <property type="evidence" value="ECO:0007669"/>
    <property type="project" value="InterPro"/>
</dbReference>
<evidence type="ECO:0000256" key="3">
    <source>
        <dbReference type="ARBA" id="ARBA00022679"/>
    </source>
</evidence>
<dbReference type="InterPro" id="IPR000715">
    <property type="entry name" value="Glycosyl_transferase_4"/>
</dbReference>
<gene>
    <name evidence="9" type="ORF">ATO7_15307</name>
</gene>
<comment type="cofactor">
    <cofactor evidence="7">
        <name>Mg(2+)</name>
        <dbReference type="ChEBI" id="CHEBI:18420"/>
    </cofactor>
</comment>
<keyword evidence="10" id="KW-1185">Reference proteome</keyword>
<dbReference type="GO" id="GO:0071555">
    <property type="term" value="P:cell wall organization"/>
    <property type="evidence" value="ECO:0007669"/>
    <property type="project" value="TreeGrafter"/>
</dbReference>
<dbReference type="Proteomes" id="UP000192342">
    <property type="component" value="Unassembled WGS sequence"/>
</dbReference>
<proteinExistence type="predicted"/>
<dbReference type="STRING" id="1317117.ATO7_15307"/>
<comment type="subcellular location">
    <subcellularLocation>
        <location evidence="1">Cell membrane</location>
        <topology evidence="1">Multi-pass membrane protein</topology>
    </subcellularLocation>
</comment>
<feature type="transmembrane region" description="Helical" evidence="8">
    <location>
        <begin position="142"/>
        <end position="162"/>
    </location>
</feature>
<dbReference type="EMBL" id="AQQV01000005">
    <property type="protein sequence ID" value="ORE85163.1"/>
    <property type="molecule type" value="Genomic_DNA"/>
</dbReference>
<dbReference type="GO" id="GO:0044038">
    <property type="term" value="P:cell wall macromolecule biosynthetic process"/>
    <property type="evidence" value="ECO:0007669"/>
    <property type="project" value="TreeGrafter"/>
</dbReference>
<dbReference type="OrthoDB" id="9783652at2"/>
<evidence type="ECO:0000256" key="7">
    <source>
        <dbReference type="PIRSR" id="PIRSR600715-1"/>
    </source>
</evidence>
<keyword evidence="5 8" id="KW-1133">Transmembrane helix</keyword>
<accession>A0A1Y1S9Z0</accession>
<dbReference type="PANTHER" id="PTHR22926:SF3">
    <property type="entry name" value="UNDECAPRENYL-PHOSPHATE ALPHA-N-ACETYLGLUCOSAMINYL 1-PHOSPHATE TRANSFERASE"/>
    <property type="match status" value="1"/>
</dbReference>
<feature type="transmembrane region" description="Helical" evidence="8">
    <location>
        <begin position="305"/>
        <end position="338"/>
    </location>
</feature>
<evidence type="ECO:0000256" key="8">
    <source>
        <dbReference type="SAM" id="Phobius"/>
    </source>
</evidence>
<dbReference type="PANTHER" id="PTHR22926">
    <property type="entry name" value="PHOSPHO-N-ACETYLMURAMOYL-PENTAPEPTIDE-TRANSFERASE"/>
    <property type="match status" value="1"/>
</dbReference>
<dbReference type="GO" id="GO:0046872">
    <property type="term" value="F:metal ion binding"/>
    <property type="evidence" value="ECO:0007669"/>
    <property type="project" value="UniProtKB-KW"/>
</dbReference>
<feature type="transmembrane region" description="Helical" evidence="8">
    <location>
        <begin position="106"/>
        <end position="130"/>
    </location>
</feature>
<feature type="transmembrane region" description="Helical" evidence="8">
    <location>
        <begin position="247"/>
        <end position="265"/>
    </location>
</feature>
<evidence type="ECO:0000256" key="6">
    <source>
        <dbReference type="ARBA" id="ARBA00023136"/>
    </source>
</evidence>
<keyword evidence="6 8" id="KW-0472">Membrane</keyword>
<keyword evidence="3 9" id="KW-0808">Transferase</keyword>
<sequence length="357" mass="38666">MTALIFCLATAIAFVVCFLLVATQHWHVHISGKREDGACHELHQGEVPRLGGSALFVAGLICLTLQSNFIDDASAKLLWSLWACLSMVAAVGMYEDFRRNLPPLARYFGTAFAALFFSVANGGVGIFEIGIAPFDWLLSHSVFGVLFFVFAVTGMTHAFNLIDGQNGLSGGVAALSHASLAYVAIQTDQAPLGLLALTMAGANIGFLLLNYPFGKIFLGDCGAYFNGASLGAVAALVVAGSPDVSPWYALTLLIYPTWETVFSMIRRRRRNESLFHPDVEHLHHLFFARDRRQPGVLRHSSAPRLLILAALPAALATFCFGHTAVLVSGSMAFVALYLVLYTHLLEWPENAHTPEPS</sequence>
<dbReference type="GO" id="GO:0009103">
    <property type="term" value="P:lipopolysaccharide biosynthetic process"/>
    <property type="evidence" value="ECO:0007669"/>
    <property type="project" value="TreeGrafter"/>
</dbReference>
<evidence type="ECO:0000256" key="4">
    <source>
        <dbReference type="ARBA" id="ARBA00022692"/>
    </source>
</evidence>
<organism evidence="9 10">
    <name type="scientific">Oceanococcus atlanticus</name>
    <dbReference type="NCBI Taxonomy" id="1317117"/>
    <lineage>
        <taxon>Bacteria</taxon>
        <taxon>Pseudomonadati</taxon>
        <taxon>Pseudomonadota</taxon>
        <taxon>Gammaproteobacteria</taxon>
        <taxon>Chromatiales</taxon>
        <taxon>Oceanococcaceae</taxon>
        <taxon>Oceanococcus</taxon>
    </lineage>
</organism>
<protein>
    <submittedName>
        <fullName evidence="9">O-antigen biosynthesis glycosyltransferase</fullName>
    </submittedName>
</protein>
<keyword evidence="2" id="KW-1003">Cell membrane</keyword>
<feature type="transmembrane region" description="Helical" evidence="8">
    <location>
        <begin position="192"/>
        <end position="211"/>
    </location>
</feature>
<feature type="transmembrane region" description="Helical" evidence="8">
    <location>
        <begin position="47"/>
        <end position="65"/>
    </location>
</feature>
<comment type="caution">
    <text evidence="9">The sequence shown here is derived from an EMBL/GenBank/DDBJ whole genome shotgun (WGS) entry which is preliminary data.</text>
</comment>
<reference evidence="9 10" key="1">
    <citation type="submission" date="2013-04" db="EMBL/GenBank/DDBJ databases">
        <title>Oceanococcus atlanticus 22II-S10r2 Genome Sequencing.</title>
        <authorList>
            <person name="Lai Q."/>
            <person name="Li G."/>
            <person name="Shao Z."/>
        </authorList>
    </citation>
    <scope>NUCLEOTIDE SEQUENCE [LARGE SCALE GENOMIC DNA]</scope>
    <source>
        <strain evidence="9 10">22II-S10r2</strain>
    </source>
</reference>
<feature type="binding site" evidence="7">
    <location>
        <position position="160"/>
    </location>
    <ligand>
        <name>Mg(2+)</name>
        <dbReference type="ChEBI" id="CHEBI:18420"/>
    </ligand>
</feature>
<name>A0A1Y1S9Z0_9GAMM</name>
<feature type="transmembrane region" description="Helical" evidence="8">
    <location>
        <begin position="77"/>
        <end position="94"/>
    </location>
</feature>
<dbReference type="Pfam" id="PF00953">
    <property type="entry name" value="Glycos_transf_4"/>
    <property type="match status" value="1"/>
</dbReference>
<keyword evidence="7" id="KW-0479">Metal-binding</keyword>
<evidence type="ECO:0000313" key="9">
    <source>
        <dbReference type="EMBL" id="ORE85163.1"/>
    </source>
</evidence>
<evidence type="ECO:0000256" key="1">
    <source>
        <dbReference type="ARBA" id="ARBA00004651"/>
    </source>
</evidence>
<keyword evidence="4 8" id="KW-0812">Transmembrane</keyword>
<dbReference type="RefSeq" id="WP_083563315.1">
    <property type="nucleotide sequence ID" value="NZ_AQQV01000005.1"/>
</dbReference>
<dbReference type="GO" id="GO:0005886">
    <property type="term" value="C:plasma membrane"/>
    <property type="evidence" value="ECO:0007669"/>
    <property type="project" value="UniProtKB-SubCell"/>
</dbReference>
<evidence type="ECO:0000256" key="2">
    <source>
        <dbReference type="ARBA" id="ARBA00022475"/>
    </source>
</evidence>
<keyword evidence="7" id="KW-0460">Magnesium</keyword>